<evidence type="ECO:0000259" key="10">
    <source>
        <dbReference type="Pfam" id="PF01930"/>
    </source>
</evidence>
<keyword evidence="5 9" id="KW-0408">Iron</keyword>
<evidence type="ECO:0000256" key="7">
    <source>
        <dbReference type="ARBA" id="ARBA00023118"/>
    </source>
</evidence>
<dbReference type="Gene3D" id="3.90.320.10">
    <property type="match status" value="1"/>
</dbReference>
<keyword evidence="3 9" id="KW-0378">Hydrolase</keyword>
<sequence length="164" mass="19586">MISGLHIQYYFVCHRKLWLYSKNIQLEEGNERVQTGKILHERSYRNSDKKELTVDNIKIDAIDGDYVREVKVTSRMTKADKWQLLFYLYELKKRGLNKKGLISYTKEKRTEEVELKEKDEKKLEEIIENIYQILEQSRPPSVINSPICTKCAYYDFCYAEEGEE</sequence>
<evidence type="ECO:0000256" key="9">
    <source>
        <dbReference type="RuleBase" id="RU365022"/>
    </source>
</evidence>
<evidence type="ECO:0000256" key="8">
    <source>
        <dbReference type="ARBA" id="ARBA00023211"/>
    </source>
</evidence>
<dbReference type="Pfam" id="PF01930">
    <property type="entry name" value="Cas_Cas4"/>
    <property type="match status" value="1"/>
</dbReference>
<evidence type="ECO:0000313" key="11">
    <source>
        <dbReference type="EMBL" id="MFD1361706.1"/>
    </source>
</evidence>
<evidence type="ECO:0000256" key="1">
    <source>
        <dbReference type="ARBA" id="ARBA00022722"/>
    </source>
</evidence>
<evidence type="ECO:0000256" key="5">
    <source>
        <dbReference type="ARBA" id="ARBA00023004"/>
    </source>
</evidence>
<dbReference type="EC" id="3.1.12.1" evidence="9"/>
<dbReference type="NCBIfam" id="TIGR00372">
    <property type="entry name" value="cas4"/>
    <property type="match status" value="1"/>
</dbReference>
<feature type="domain" description="DUF83" evidence="10">
    <location>
        <begin position="4"/>
        <end position="158"/>
    </location>
</feature>
<keyword evidence="8 9" id="KW-0464">Manganese</keyword>
<evidence type="ECO:0000256" key="2">
    <source>
        <dbReference type="ARBA" id="ARBA00022723"/>
    </source>
</evidence>
<evidence type="ECO:0000256" key="3">
    <source>
        <dbReference type="ARBA" id="ARBA00022801"/>
    </source>
</evidence>
<keyword evidence="1 9" id="KW-0540">Nuclease</keyword>
<protein>
    <recommendedName>
        <fullName evidence="9">CRISPR-associated exonuclease Cas4</fullName>
        <ecNumber evidence="9">3.1.12.1</ecNumber>
    </recommendedName>
</protein>
<keyword evidence="6 9" id="KW-0411">Iron-sulfur</keyword>
<proteinExistence type="inferred from homology"/>
<dbReference type="PANTHER" id="PTHR37168">
    <property type="entry name" value="CRISPR-ASSOCIATED EXONUCLEASE CAS4"/>
    <property type="match status" value="1"/>
</dbReference>
<name>A0ABW3ZTP2_9BACI</name>
<dbReference type="InterPro" id="IPR013343">
    <property type="entry name" value="CRISPR-assoc_prot_Cas4"/>
</dbReference>
<keyword evidence="7 9" id="KW-0051">Antiviral defense</keyword>
<evidence type="ECO:0000256" key="6">
    <source>
        <dbReference type="ARBA" id="ARBA00023014"/>
    </source>
</evidence>
<comment type="cofactor">
    <cofactor evidence="9">
        <name>Mg(2+)</name>
        <dbReference type="ChEBI" id="CHEBI:18420"/>
    </cofactor>
    <cofactor evidence="9">
        <name>Mn(2+)</name>
        <dbReference type="ChEBI" id="CHEBI:29035"/>
    </cofactor>
    <text evidence="9">Mg(2+) or Mn(2+) required for ssDNA cleavage activity.</text>
</comment>
<comment type="function">
    <text evidence="9">CRISPR (clustered regularly interspaced short palindromic repeat) is an adaptive immune system that provides protection against mobile genetic elements (viruses, transposable elements and conjugative plasmids). CRISPR clusters contain sequences complementary to antecedent mobile elements and target invading nucleic acids. CRISPR clusters are transcribed and processed into CRISPR RNA (crRNA).</text>
</comment>
<keyword evidence="4 9" id="KW-0269">Exonuclease</keyword>
<evidence type="ECO:0000313" key="12">
    <source>
        <dbReference type="Proteomes" id="UP001597178"/>
    </source>
</evidence>
<dbReference type="Proteomes" id="UP001597178">
    <property type="component" value="Unassembled WGS sequence"/>
</dbReference>
<comment type="caution">
    <text evidence="11">The sequence shown here is derived from an EMBL/GenBank/DDBJ whole genome shotgun (WGS) entry which is preliminary data.</text>
</comment>
<organism evidence="11 12">
    <name type="scientific">Lentibacillus salinarum</name>
    <dbReference type="NCBI Taxonomy" id="446820"/>
    <lineage>
        <taxon>Bacteria</taxon>
        <taxon>Bacillati</taxon>
        <taxon>Bacillota</taxon>
        <taxon>Bacilli</taxon>
        <taxon>Bacillales</taxon>
        <taxon>Bacillaceae</taxon>
        <taxon>Lentibacillus</taxon>
    </lineage>
</organism>
<keyword evidence="12" id="KW-1185">Reference proteome</keyword>
<dbReference type="GO" id="GO:0016787">
    <property type="term" value="F:hydrolase activity"/>
    <property type="evidence" value="ECO:0007669"/>
    <property type="project" value="UniProtKB-KW"/>
</dbReference>
<keyword evidence="2 9" id="KW-0479">Metal-binding</keyword>
<gene>
    <name evidence="11" type="primary">cas4</name>
    <name evidence="11" type="ORF">ACFQ4A_08555</name>
</gene>
<comment type="cofactor">
    <cofactor evidence="9">
        <name>iron-sulfur cluster</name>
        <dbReference type="ChEBI" id="CHEBI:30408"/>
    </cofactor>
</comment>
<dbReference type="InterPro" id="IPR022765">
    <property type="entry name" value="Dna2/Cas4_DUF83"/>
</dbReference>
<comment type="similarity">
    <text evidence="9">Belongs to the CRISPR-associated exonuclease Cas4 family.</text>
</comment>
<dbReference type="EMBL" id="JBHTNH010000017">
    <property type="protein sequence ID" value="MFD1361706.1"/>
    <property type="molecule type" value="Genomic_DNA"/>
</dbReference>
<evidence type="ECO:0000256" key="4">
    <source>
        <dbReference type="ARBA" id="ARBA00022839"/>
    </source>
</evidence>
<reference evidence="12" key="1">
    <citation type="journal article" date="2019" name="Int. J. Syst. Evol. Microbiol.">
        <title>The Global Catalogue of Microorganisms (GCM) 10K type strain sequencing project: providing services to taxonomists for standard genome sequencing and annotation.</title>
        <authorList>
            <consortium name="The Broad Institute Genomics Platform"/>
            <consortium name="The Broad Institute Genome Sequencing Center for Infectious Disease"/>
            <person name="Wu L."/>
            <person name="Ma J."/>
        </authorList>
    </citation>
    <scope>NUCLEOTIDE SEQUENCE [LARGE SCALE GENOMIC DNA]</scope>
    <source>
        <strain evidence="12">CCUG 54822</strain>
    </source>
</reference>
<dbReference type="PANTHER" id="PTHR37168:SF1">
    <property type="entry name" value="CRISPR-ASSOCIATED EXONUCLEASE CAS4"/>
    <property type="match status" value="1"/>
</dbReference>
<dbReference type="RefSeq" id="WP_382399534.1">
    <property type="nucleotide sequence ID" value="NZ_JBHTNH010000017.1"/>
</dbReference>
<accession>A0ABW3ZTP2</accession>
<dbReference type="InterPro" id="IPR011604">
    <property type="entry name" value="PDDEXK-like_dom_sf"/>
</dbReference>